<reference evidence="3" key="1">
    <citation type="submission" date="2022-11" db="UniProtKB">
        <authorList>
            <consortium name="WormBaseParasite"/>
        </authorList>
    </citation>
    <scope>IDENTIFICATION</scope>
</reference>
<organism evidence="2 3">
    <name type="scientific">Ditylenchus dipsaci</name>
    <dbReference type="NCBI Taxonomy" id="166011"/>
    <lineage>
        <taxon>Eukaryota</taxon>
        <taxon>Metazoa</taxon>
        <taxon>Ecdysozoa</taxon>
        <taxon>Nematoda</taxon>
        <taxon>Chromadorea</taxon>
        <taxon>Rhabditida</taxon>
        <taxon>Tylenchina</taxon>
        <taxon>Tylenchomorpha</taxon>
        <taxon>Sphaerularioidea</taxon>
        <taxon>Anguinidae</taxon>
        <taxon>Anguininae</taxon>
        <taxon>Ditylenchus</taxon>
    </lineage>
</organism>
<feature type="compositionally biased region" description="Low complexity" evidence="1">
    <location>
        <begin position="56"/>
        <end position="72"/>
    </location>
</feature>
<keyword evidence="2" id="KW-1185">Reference proteome</keyword>
<name>A0A915EH94_9BILA</name>
<dbReference type="WBParaSite" id="jg5877">
    <property type="protein sequence ID" value="jg5877"/>
    <property type="gene ID" value="jg5877"/>
</dbReference>
<evidence type="ECO:0000313" key="2">
    <source>
        <dbReference type="Proteomes" id="UP000887574"/>
    </source>
</evidence>
<proteinExistence type="predicted"/>
<sequence length="169" mass="18605">MFKIACSRNHQLSFCDGIVVSTTPFETTTENSETTEALLLEAVAHTVSPTTEDVDTSPPSEEVSTTTSEPKPYGSLLRLPSKPEPTFFTPPPMPSSTTQLEVQQEDEEPVKGDPTIPVYITKFCVTGRNKFVKECGGQVDQKNVGLLLVHLSYDKPASSKIISRWPEIF</sequence>
<evidence type="ECO:0000313" key="3">
    <source>
        <dbReference type="WBParaSite" id="jg5877"/>
    </source>
</evidence>
<accession>A0A915EH94</accession>
<feature type="region of interest" description="Disordered" evidence="1">
    <location>
        <begin position="47"/>
        <end position="99"/>
    </location>
</feature>
<protein>
    <submittedName>
        <fullName evidence="3">Uncharacterized protein</fullName>
    </submittedName>
</protein>
<dbReference type="AlphaFoldDB" id="A0A915EH94"/>
<dbReference type="Proteomes" id="UP000887574">
    <property type="component" value="Unplaced"/>
</dbReference>
<evidence type="ECO:0000256" key="1">
    <source>
        <dbReference type="SAM" id="MobiDB-lite"/>
    </source>
</evidence>